<dbReference type="InParanoid" id="A0A3P7G7B2"/>
<evidence type="ECO:0000313" key="1">
    <source>
        <dbReference type="EMBL" id="VDM18392.1"/>
    </source>
</evidence>
<dbReference type="EMBL" id="UYWW01011086">
    <property type="protein sequence ID" value="VDM18392.1"/>
    <property type="molecule type" value="Genomic_DNA"/>
</dbReference>
<dbReference type="OMA" id="HVEMNEM"/>
<organism evidence="1 2">
    <name type="scientific">Wuchereria bancrofti</name>
    <dbReference type="NCBI Taxonomy" id="6293"/>
    <lineage>
        <taxon>Eukaryota</taxon>
        <taxon>Metazoa</taxon>
        <taxon>Ecdysozoa</taxon>
        <taxon>Nematoda</taxon>
        <taxon>Chromadorea</taxon>
        <taxon>Rhabditida</taxon>
        <taxon>Spirurina</taxon>
        <taxon>Spiruromorpha</taxon>
        <taxon>Filarioidea</taxon>
        <taxon>Onchocercidae</taxon>
        <taxon>Wuchereria</taxon>
    </lineage>
</organism>
<dbReference type="AlphaFoldDB" id="A0A3P7G7B2"/>
<evidence type="ECO:0000313" key="2">
    <source>
        <dbReference type="Proteomes" id="UP000270924"/>
    </source>
</evidence>
<gene>
    <name evidence="1" type="ORF">WBA_LOCUS10095</name>
</gene>
<name>A0A3P7G7B2_WUCBA</name>
<protein>
    <submittedName>
        <fullName evidence="1">Uncharacterized protein</fullName>
    </submittedName>
</protein>
<keyword evidence="2" id="KW-1185">Reference proteome</keyword>
<dbReference type="Proteomes" id="UP000270924">
    <property type="component" value="Unassembled WGS sequence"/>
</dbReference>
<sequence>MVFDTNLCSICGAAFGVWFYHLSLGIHISNDKDHCKTDDHVEMNEMSRVIIGKSRIDVNFTPIS</sequence>
<dbReference type="OrthoDB" id="3222at2759"/>
<reference evidence="1 2" key="1">
    <citation type="submission" date="2018-11" db="EMBL/GenBank/DDBJ databases">
        <authorList>
            <consortium name="Pathogen Informatics"/>
        </authorList>
    </citation>
    <scope>NUCLEOTIDE SEQUENCE [LARGE SCALE GENOMIC DNA]</scope>
</reference>
<accession>A0A3P7G7B2</accession>
<proteinExistence type="predicted"/>